<feature type="binding site" evidence="9">
    <location>
        <begin position="212"/>
        <end position="215"/>
    </location>
    <ligand>
        <name>GTP</name>
        <dbReference type="ChEBI" id="CHEBI:37565"/>
    </ligand>
</feature>
<dbReference type="CDD" id="cd01898">
    <property type="entry name" value="Obg"/>
    <property type="match status" value="1"/>
</dbReference>
<dbReference type="SUPFAM" id="SSF52540">
    <property type="entry name" value="P-loop containing nucleoside triphosphate hydrolases"/>
    <property type="match status" value="1"/>
</dbReference>
<dbReference type="InterPro" id="IPR027417">
    <property type="entry name" value="P-loop_NTPase"/>
</dbReference>
<dbReference type="Gene3D" id="2.70.210.12">
    <property type="entry name" value="GTP1/OBG domain"/>
    <property type="match status" value="1"/>
</dbReference>
<dbReference type="InterPro" id="IPR015349">
    <property type="entry name" value="OCT_dom"/>
</dbReference>
<keyword evidence="6 9" id="KW-0378">Hydrolase</keyword>
<accession>A0ABV9QM05</accession>
<feature type="binding site" evidence="9">
    <location>
        <begin position="311"/>
        <end position="313"/>
    </location>
    <ligand>
        <name>GTP</name>
        <dbReference type="ChEBI" id="CHEBI:37565"/>
    </ligand>
</feature>
<keyword evidence="7 9" id="KW-0460">Magnesium</keyword>
<evidence type="ECO:0000259" key="10">
    <source>
        <dbReference type="PROSITE" id="PS51710"/>
    </source>
</evidence>
<dbReference type="RefSeq" id="WP_379788483.1">
    <property type="nucleotide sequence ID" value="NZ_JBHSHL010000027.1"/>
</dbReference>
<comment type="function">
    <text evidence="9">An essential GTPase which binds GTP, GDP and possibly (p)ppGpp with moderate affinity, with high nucleotide exchange rates and a fairly low GTP hydrolysis rate. Plays a role in control of the cell cycle, stress response, ribosome biogenesis and in those bacteria that undergo differentiation, in morphogenesis control.</text>
</comment>
<dbReference type="InterPro" id="IPR006073">
    <property type="entry name" value="GTP-bd"/>
</dbReference>
<reference evidence="14" key="1">
    <citation type="journal article" date="2019" name="Int. J. Syst. Evol. Microbiol.">
        <title>The Global Catalogue of Microorganisms (GCM) 10K type strain sequencing project: providing services to taxonomists for standard genome sequencing and annotation.</title>
        <authorList>
            <consortium name="The Broad Institute Genomics Platform"/>
            <consortium name="The Broad Institute Genome Sequencing Center for Infectious Disease"/>
            <person name="Wu L."/>
            <person name="Ma J."/>
        </authorList>
    </citation>
    <scope>NUCLEOTIDE SEQUENCE [LARGE SCALE GENOMIC DNA]</scope>
    <source>
        <strain evidence="14">CCUG 46385</strain>
    </source>
</reference>
<comment type="subcellular location">
    <subcellularLocation>
        <location evidence="9">Cytoplasm</location>
    </subcellularLocation>
</comment>
<dbReference type="PROSITE" id="PS51710">
    <property type="entry name" value="G_OBG"/>
    <property type="match status" value="1"/>
</dbReference>
<feature type="binding site" evidence="9">
    <location>
        <begin position="282"/>
        <end position="285"/>
    </location>
    <ligand>
        <name>GTP</name>
        <dbReference type="ChEBI" id="CHEBI:37565"/>
    </ligand>
</feature>
<dbReference type="PANTHER" id="PTHR11702:SF31">
    <property type="entry name" value="MITOCHONDRIAL RIBOSOME-ASSOCIATED GTPASE 2"/>
    <property type="match status" value="1"/>
</dbReference>
<protein>
    <recommendedName>
        <fullName evidence="9">GTPase Obg</fullName>
        <ecNumber evidence="9">3.6.5.-</ecNumber>
    </recommendedName>
    <alternativeName>
        <fullName evidence="9">GTP-binding protein Obg</fullName>
    </alternativeName>
</protein>
<keyword evidence="3 9" id="KW-0963">Cytoplasm</keyword>
<evidence type="ECO:0000313" key="13">
    <source>
        <dbReference type="EMBL" id="MFC4804953.1"/>
    </source>
</evidence>
<dbReference type="InterPro" id="IPR006169">
    <property type="entry name" value="GTP1_OBG_dom"/>
</dbReference>
<organism evidence="13 14">
    <name type="scientific">Filifactor villosus</name>
    <dbReference type="NCBI Taxonomy" id="29374"/>
    <lineage>
        <taxon>Bacteria</taxon>
        <taxon>Bacillati</taxon>
        <taxon>Bacillota</taxon>
        <taxon>Clostridia</taxon>
        <taxon>Peptostreptococcales</taxon>
        <taxon>Filifactoraceae</taxon>
        <taxon>Filifactor</taxon>
    </lineage>
</organism>
<keyword evidence="5 9" id="KW-0547">Nucleotide-binding</keyword>
<keyword evidence="4 9" id="KW-0479">Metal-binding</keyword>
<evidence type="ECO:0000256" key="7">
    <source>
        <dbReference type="ARBA" id="ARBA00022842"/>
    </source>
</evidence>
<dbReference type="Pfam" id="PF01926">
    <property type="entry name" value="MMR_HSR1"/>
    <property type="match status" value="1"/>
</dbReference>
<dbReference type="InterPro" id="IPR006074">
    <property type="entry name" value="GTP1-OBG_CS"/>
</dbReference>
<keyword evidence="14" id="KW-1185">Reference proteome</keyword>
<dbReference type="NCBIfam" id="TIGR03595">
    <property type="entry name" value="Obg_CgtA_exten"/>
    <property type="match status" value="1"/>
</dbReference>
<comment type="cofactor">
    <cofactor evidence="1 9">
        <name>Mg(2+)</name>
        <dbReference type="ChEBI" id="CHEBI:18420"/>
    </cofactor>
</comment>
<dbReference type="Pfam" id="PF01018">
    <property type="entry name" value="GTP1_OBG"/>
    <property type="match status" value="1"/>
</dbReference>
<evidence type="ECO:0000256" key="1">
    <source>
        <dbReference type="ARBA" id="ARBA00001946"/>
    </source>
</evidence>
<dbReference type="InterPro" id="IPR036726">
    <property type="entry name" value="GTP1_OBG_dom_sf"/>
</dbReference>
<comment type="subunit">
    <text evidence="9">Monomer.</text>
</comment>
<dbReference type="PRINTS" id="PR00326">
    <property type="entry name" value="GTP1OBG"/>
</dbReference>
<evidence type="ECO:0000256" key="9">
    <source>
        <dbReference type="HAMAP-Rule" id="MF_01454"/>
    </source>
</evidence>
<evidence type="ECO:0000256" key="4">
    <source>
        <dbReference type="ARBA" id="ARBA00022723"/>
    </source>
</evidence>
<name>A0ABV9QM05_9FIRM</name>
<evidence type="ECO:0000313" key="14">
    <source>
        <dbReference type="Proteomes" id="UP001595916"/>
    </source>
</evidence>
<feature type="domain" description="OBG-type G" evidence="10">
    <location>
        <begin position="159"/>
        <end position="330"/>
    </location>
</feature>
<dbReference type="Gene3D" id="3.30.300.350">
    <property type="entry name" value="GTP-binding protein OBG, C-terminal domain"/>
    <property type="match status" value="1"/>
</dbReference>
<feature type="binding site" evidence="9">
    <location>
        <position position="192"/>
    </location>
    <ligand>
        <name>Mg(2+)</name>
        <dbReference type="ChEBI" id="CHEBI:18420"/>
    </ligand>
</feature>
<dbReference type="PANTHER" id="PTHR11702">
    <property type="entry name" value="DEVELOPMENTALLY REGULATED GTP-BINDING PROTEIN-RELATED"/>
    <property type="match status" value="1"/>
</dbReference>
<feature type="binding site" evidence="9">
    <location>
        <begin position="165"/>
        <end position="172"/>
    </location>
    <ligand>
        <name>GTP</name>
        <dbReference type="ChEBI" id="CHEBI:37565"/>
    </ligand>
</feature>
<evidence type="ECO:0000259" key="11">
    <source>
        <dbReference type="PROSITE" id="PS51881"/>
    </source>
</evidence>
<dbReference type="Proteomes" id="UP001595916">
    <property type="component" value="Unassembled WGS sequence"/>
</dbReference>
<dbReference type="NCBIfam" id="NF008955">
    <property type="entry name" value="PRK12297.1"/>
    <property type="match status" value="1"/>
</dbReference>
<feature type="binding site" evidence="9">
    <location>
        <position position="172"/>
    </location>
    <ligand>
        <name>Mg(2+)</name>
        <dbReference type="ChEBI" id="CHEBI:18420"/>
    </ligand>
</feature>
<dbReference type="NCBIfam" id="TIGR02729">
    <property type="entry name" value="Obg_CgtA"/>
    <property type="match status" value="1"/>
</dbReference>
<dbReference type="InterPro" id="IPR014100">
    <property type="entry name" value="GTP-bd_Obg/CgtA"/>
</dbReference>
<dbReference type="SUPFAM" id="SSF102741">
    <property type="entry name" value="Obg GTP-binding protein C-terminal domain"/>
    <property type="match status" value="1"/>
</dbReference>
<dbReference type="Pfam" id="PF09269">
    <property type="entry name" value="DUF1967"/>
    <property type="match status" value="1"/>
</dbReference>
<evidence type="ECO:0000259" key="12">
    <source>
        <dbReference type="PROSITE" id="PS51883"/>
    </source>
</evidence>
<dbReference type="InterPro" id="IPR031167">
    <property type="entry name" value="G_OBG"/>
</dbReference>
<feature type="domain" description="Obg" evidence="12">
    <location>
        <begin position="1"/>
        <end position="158"/>
    </location>
</feature>
<dbReference type="InterPro" id="IPR036346">
    <property type="entry name" value="GTP-bd_prot_GTP1/OBG_C_sf"/>
</dbReference>
<evidence type="ECO:0000256" key="3">
    <source>
        <dbReference type="ARBA" id="ARBA00022490"/>
    </source>
</evidence>
<dbReference type="EMBL" id="JBHSHL010000027">
    <property type="protein sequence ID" value="MFC4804953.1"/>
    <property type="molecule type" value="Genomic_DNA"/>
</dbReference>
<dbReference type="Gene3D" id="3.40.50.300">
    <property type="entry name" value="P-loop containing nucleotide triphosphate hydrolases"/>
    <property type="match status" value="1"/>
</dbReference>
<feature type="domain" description="OCT" evidence="11">
    <location>
        <begin position="350"/>
        <end position="427"/>
    </location>
</feature>
<feature type="binding site" evidence="9">
    <location>
        <begin position="190"/>
        <end position="194"/>
    </location>
    <ligand>
        <name>GTP</name>
        <dbReference type="ChEBI" id="CHEBI:37565"/>
    </ligand>
</feature>
<evidence type="ECO:0000256" key="2">
    <source>
        <dbReference type="ARBA" id="ARBA00007699"/>
    </source>
</evidence>
<dbReference type="SUPFAM" id="SSF82051">
    <property type="entry name" value="Obg GTP-binding protein N-terminal domain"/>
    <property type="match status" value="1"/>
</dbReference>
<dbReference type="PROSITE" id="PS00905">
    <property type="entry name" value="GTP1_OBG"/>
    <property type="match status" value="1"/>
</dbReference>
<sequence length="427" mass="47428">MFIDKAKIYVKAGNGGNGAVAFRREIYVPAGGPAGGDGGNGGNVIFRADSNLRTLMDFKYKKSYIAPSGEDGKGSNMYGKKGEDLVLLVPVGTVIRDEQTGLVIADLKENAEESVVAKGGRGGKGNTHFKSSIRQAPNFAKAGTEGQERNVLLELKLIADVGLLGFPNVGKSTFLSIVTKANPKIANYHFTTLTPNLGVVKLPDKASFVIADIPGIIEGAHEGVGLGHDFLRHIERTRLLLHIVDISGIEGREPYEDFLQINRELTLYNEKLAQREQIVIANKMDLLFDKSAYNEFKERVENDGYKVFPLSGATKEGLGDVLNYVSQRLSEIEEEPLYSPEDMWSVEDDRAALPEDEIRIEMVDGVYVIEGEKLEKLLYSVNFDDMESIRYFQRVMEQNGVFDRLRSMGIDDGDTVRMYDLEFEFFD</sequence>
<dbReference type="PROSITE" id="PS51881">
    <property type="entry name" value="OCT"/>
    <property type="match status" value="1"/>
</dbReference>
<evidence type="ECO:0000256" key="8">
    <source>
        <dbReference type="ARBA" id="ARBA00023134"/>
    </source>
</evidence>
<dbReference type="PROSITE" id="PS51883">
    <property type="entry name" value="OBG"/>
    <property type="match status" value="1"/>
</dbReference>
<comment type="caution">
    <text evidence="13">The sequence shown here is derived from an EMBL/GenBank/DDBJ whole genome shotgun (WGS) entry which is preliminary data.</text>
</comment>
<dbReference type="HAMAP" id="MF_01454">
    <property type="entry name" value="GTPase_Obg"/>
    <property type="match status" value="1"/>
</dbReference>
<gene>
    <name evidence="13" type="primary">obgE</name>
    <name evidence="9" type="synonym">obg</name>
    <name evidence="13" type="ORF">ACFO4R_07645</name>
</gene>
<dbReference type="NCBIfam" id="NF008954">
    <property type="entry name" value="PRK12296.1"/>
    <property type="match status" value="1"/>
</dbReference>
<dbReference type="EC" id="3.6.5.-" evidence="9"/>
<dbReference type="InterPro" id="IPR045086">
    <property type="entry name" value="OBG_GTPase"/>
</dbReference>
<evidence type="ECO:0000256" key="6">
    <source>
        <dbReference type="ARBA" id="ARBA00022801"/>
    </source>
</evidence>
<keyword evidence="8 9" id="KW-0342">GTP-binding</keyword>
<dbReference type="NCBIfam" id="NF008956">
    <property type="entry name" value="PRK12299.1"/>
    <property type="match status" value="1"/>
</dbReference>
<proteinExistence type="inferred from homology"/>
<comment type="similarity">
    <text evidence="2 9">Belongs to the TRAFAC class OBG-HflX-like GTPase superfamily. OBG GTPase family.</text>
</comment>
<evidence type="ECO:0000256" key="5">
    <source>
        <dbReference type="ARBA" id="ARBA00022741"/>
    </source>
</evidence>